<dbReference type="CDD" id="cd03363">
    <property type="entry name" value="TOPRIM_TopoIA_TopoI"/>
    <property type="match status" value="1"/>
</dbReference>
<keyword evidence="7 10" id="KW-0799">Topoisomerase</keyword>
<comment type="caution">
    <text evidence="10">Lacks conserved residue(s) required for the propagation of feature annotation.</text>
</comment>
<evidence type="ECO:0000256" key="8">
    <source>
        <dbReference type="ARBA" id="ARBA00023125"/>
    </source>
</evidence>
<keyword evidence="3" id="KW-0479">Metal-binding</keyword>
<feature type="compositionally biased region" description="Basic residues" evidence="11">
    <location>
        <begin position="819"/>
        <end position="868"/>
    </location>
</feature>
<comment type="function">
    <text evidence="10">Releases the supercoiling and torsional tension of DNA, which is introduced during the DNA replication and transcription, by transiently cleaving and rejoining one strand of the DNA duplex. Introduces a single-strand break via transesterification at a target site in duplex DNA. The scissile phosphodiester is attacked by the catalytic tyrosine of the enzyme, resulting in the formation of a DNA-(5'-phosphotyrosyl)-enzyme intermediate and the expulsion of a 3'-OH DNA strand. The free DNA strand then undergoes passage around the unbroken strand, thus removing DNA supercoils. Finally, in the religation step, the DNA 3'-OH attacks the covalent intermediate to expel the active-site tyrosine and restore the DNA phosphodiester backbone.</text>
</comment>
<comment type="catalytic activity">
    <reaction evidence="1 10">
        <text>ATP-independent breakage of single-stranded DNA, followed by passage and rejoining.</text>
        <dbReference type="EC" id="5.6.2.1"/>
    </reaction>
</comment>
<dbReference type="InterPro" id="IPR013824">
    <property type="entry name" value="Topo_IA_cen_sub1"/>
</dbReference>
<evidence type="ECO:0000259" key="12">
    <source>
        <dbReference type="PROSITE" id="PS50880"/>
    </source>
</evidence>
<dbReference type="Gene3D" id="1.10.290.10">
    <property type="entry name" value="Topoisomerase I, domain 4"/>
    <property type="match status" value="1"/>
</dbReference>
<evidence type="ECO:0000256" key="1">
    <source>
        <dbReference type="ARBA" id="ARBA00000213"/>
    </source>
</evidence>
<dbReference type="InterPro" id="IPR023405">
    <property type="entry name" value="Topo_IA_core_domain"/>
</dbReference>
<dbReference type="GO" id="GO:0008270">
    <property type="term" value="F:zinc ion binding"/>
    <property type="evidence" value="ECO:0007669"/>
    <property type="project" value="UniProtKB-KW"/>
</dbReference>
<dbReference type="Gene3D" id="3.40.50.140">
    <property type="match status" value="1"/>
</dbReference>
<evidence type="ECO:0000313" key="15">
    <source>
        <dbReference type="Proteomes" id="UP000242561"/>
    </source>
</evidence>
<dbReference type="InterPro" id="IPR028612">
    <property type="entry name" value="Topoisom_1_IA"/>
</dbReference>
<dbReference type="PROSITE" id="PS00396">
    <property type="entry name" value="TOPO_IA_1"/>
    <property type="match status" value="1"/>
</dbReference>
<dbReference type="OrthoDB" id="9804262at2"/>
<dbReference type="SUPFAM" id="SSF57783">
    <property type="entry name" value="Zinc beta-ribbon"/>
    <property type="match status" value="1"/>
</dbReference>
<feature type="site" description="Interaction with DNA" evidence="10">
    <location>
        <position position="144"/>
    </location>
</feature>
<dbReference type="InterPro" id="IPR034149">
    <property type="entry name" value="TOPRIM_TopoI"/>
</dbReference>
<dbReference type="SMART" id="SM00436">
    <property type="entry name" value="TOP1Bc"/>
    <property type="match status" value="1"/>
</dbReference>
<sequence>MNLVVVESPAKAKTIEKYLGKGYKVLASFGHVRDLPPKDGSVDPADGFAMKWQNYGDKAKQLKAISDASKASDRLILATDPDREGEAISWHVLEVLKKKKLLPAKVERVTFNAITKAAVTEAMANPRDLDHDLIDAYRARRALDYLVGFTLSPVLWRKLPGAKSAGRVQSVALRLIVEREREIEAFKSLEYWSVLANMEHKGQEFVARLVTLDGQKLDKHGLNNEKSAMAAKSLVENANLRVASVETKPAKRHPQPPFMTSTLQQEAARKLGFAASHTMRVAQGLYEAGAITYMRTDGVTMDGSAISEARRAITNRYDGAYIPEKPRVYKSKAKNAQEAHEAIRPTDFNDDRFGSGDQAKLYDLIYKRALASQMSSVNLERTAIMLEDGTGNLGLRANGQVIVFPGFLALYEEGLDDNEQEDGGLLPAMVNGDTPAKKNVEANQHFTQPPARFSEATLVKRLEELGIGRPSTYASTIQVLKDRSYVRVEKNRFFSEDSGRLLTAFLERFFEQYVAYEFTAALEDELDEISGGRLGWQQVLEQFWKDFETITASVMEQKPSDITAELDKFLAPYLFPEKEDGSNPRLCPKCGVGELSLRGGRFGAFIACSDYPECKFTRQFAQAGGGNADDSQDGDLGEHPETGEMISRKTGRFGPFVQMGEGKEAKRASVPKDIPADEFDFDWAVKLLSLPRLVGIHPESGEEVRAAIGRYGPYLIHDGKYAKLDGTRDVFDVGMNAAVVKLAEAAENKGGRGRAKAEPLKIYGPHPESGSELKLMDGRYGPYITDGSVNATVPRGQDGNDFTLDDAAALIDAKIAKGPAKKKKAAPKKKAATKKPAAKKTAVKKPATKKAVTKKPAAKKTAAKKSATKKTDVIKAAE</sequence>
<organism evidence="14 15">
    <name type="scientific">Sphingorhabdus lutea</name>
    <dbReference type="NCBI Taxonomy" id="1913578"/>
    <lineage>
        <taxon>Bacteria</taxon>
        <taxon>Pseudomonadati</taxon>
        <taxon>Pseudomonadota</taxon>
        <taxon>Alphaproteobacteria</taxon>
        <taxon>Sphingomonadales</taxon>
        <taxon>Sphingomonadaceae</taxon>
        <taxon>Sphingorhabdus</taxon>
    </lineage>
</organism>
<dbReference type="InterPro" id="IPR013497">
    <property type="entry name" value="Topo_IA_cen"/>
</dbReference>
<evidence type="ECO:0000256" key="5">
    <source>
        <dbReference type="ARBA" id="ARBA00022833"/>
    </source>
</evidence>
<dbReference type="GO" id="GO:0003917">
    <property type="term" value="F:DNA topoisomerase type I (single strand cut, ATP-independent) activity"/>
    <property type="evidence" value="ECO:0007669"/>
    <property type="project" value="UniProtKB-UniRule"/>
</dbReference>
<accession>A0A1L3JBX7</accession>
<keyword evidence="8 10" id="KW-0238">DNA-binding</keyword>
<dbReference type="CDD" id="cd00186">
    <property type="entry name" value="TOP1Ac"/>
    <property type="match status" value="1"/>
</dbReference>
<keyword evidence="4" id="KW-0863">Zinc-finger</keyword>
<dbReference type="Pfam" id="PF01131">
    <property type="entry name" value="Topoisom_bac"/>
    <property type="match status" value="1"/>
</dbReference>
<feature type="active site" description="O-(5'-phospho-DNA)-tyrosine intermediate" evidence="10">
    <location>
        <position position="293"/>
    </location>
</feature>
<dbReference type="GO" id="GO:0005694">
    <property type="term" value="C:chromosome"/>
    <property type="evidence" value="ECO:0007669"/>
    <property type="project" value="InterPro"/>
</dbReference>
<dbReference type="InterPro" id="IPR005733">
    <property type="entry name" value="TopoI_bac-type"/>
</dbReference>
<feature type="site" description="Interaction with DNA" evidence="10">
    <location>
        <position position="31"/>
    </location>
</feature>
<dbReference type="HAMAP" id="MF_00952">
    <property type="entry name" value="Topoisom_1_prok"/>
    <property type="match status" value="1"/>
</dbReference>
<dbReference type="PRINTS" id="PR00417">
    <property type="entry name" value="PRTPISMRASEI"/>
</dbReference>
<gene>
    <name evidence="10" type="primary">topA</name>
    <name evidence="14" type="ORF">LPB140_07415</name>
</gene>
<dbReference type="RefSeq" id="WP_072559294.1">
    <property type="nucleotide sequence ID" value="NZ_CP018154.1"/>
</dbReference>
<dbReference type="AlphaFoldDB" id="A0A1L3JBX7"/>
<dbReference type="Pfam" id="PF13368">
    <property type="entry name" value="Toprim_C_rpt"/>
    <property type="match status" value="3"/>
</dbReference>
<evidence type="ECO:0000256" key="11">
    <source>
        <dbReference type="SAM" id="MobiDB-lite"/>
    </source>
</evidence>
<comment type="similarity">
    <text evidence="2 10">Belongs to the type IA topoisomerase family.</text>
</comment>
<feature type="compositionally biased region" description="Basic and acidic residues" evidence="11">
    <location>
        <begin position="869"/>
        <end position="878"/>
    </location>
</feature>
<evidence type="ECO:0000256" key="7">
    <source>
        <dbReference type="ARBA" id="ARBA00023029"/>
    </source>
</evidence>
<evidence type="ECO:0000256" key="9">
    <source>
        <dbReference type="ARBA" id="ARBA00023235"/>
    </source>
</evidence>
<dbReference type="Gene3D" id="1.10.460.10">
    <property type="entry name" value="Topoisomerase I, domain 2"/>
    <property type="match status" value="1"/>
</dbReference>
<feature type="region of interest" description="Disordered" evidence="11">
    <location>
        <begin position="818"/>
        <end position="878"/>
    </location>
</feature>
<feature type="site" description="Interaction with DNA" evidence="10">
    <location>
        <position position="141"/>
    </location>
</feature>
<keyword evidence="9 10" id="KW-0413">Isomerase</keyword>
<dbReference type="InterPro" id="IPR003602">
    <property type="entry name" value="Topo_IA_DNA-bd_dom"/>
</dbReference>
<dbReference type="Pfam" id="PF01396">
    <property type="entry name" value="Zn_ribbon_Top1"/>
    <property type="match status" value="1"/>
</dbReference>
<keyword evidence="5" id="KW-0862">Zinc</keyword>
<dbReference type="Gene3D" id="2.70.20.10">
    <property type="entry name" value="Topoisomerase I, domain 3"/>
    <property type="match status" value="1"/>
</dbReference>
<evidence type="ECO:0000256" key="6">
    <source>
        <dbReference type="ARBA" id="ARBA00022842"/>
    </source>
</evidence>
<dbReference type="SMART" id="SM00493">
    <property type="entry name" value="TOPRIM"/>
    <property type="match status" value="1"/>
</dbReference>
<dbReference type="SMART" id="SM00437">
    <property type="entry name" value="TOP1Ac"/>
    <property type="match status" value="1"/>
</dbReference>
<feature type="site" description="Interaction with DNA" evidence="10">
    <location>
        <position position="156"/>
    </location>
</feature>
<evidence type="ECO:0000313" key="14">
    <source>
        <dbReference type="EMBL" id="APG62645.1"/>
    </source>
</evidence>
<dbReference type="InterPro" id="IPR006171">
    <property type="entry name" value="TOPRIM_dom"/>
</dbReference>
<dbReference type="GO" id="GO:0003677">
    <property type="term" value="F:DNA binding"/>
    <property type="evidence" value="ECO:0007669"/>
    <property type="project" value="UniProtKB-KW"/>
</dbReference>
<dbReference type="SUPFAM" id="SSF56712">
    <property type="entry name" value="Prokaryotic type I DNA topoisomerase"/>
    <property type="match status" value="1"/>
</dbReference>
<dbReference type="NCBIfam" id="TIGR01051">
    <property type="entry name" value="topA_bact"/>
    <property type="match status" value="1"/>
</dbReference>
<dbReference type="KEGG" id="sphl:LPB140_07415"/>
<evidence type="ECO:0000256" key="3">
    <source>
        <dbReference type="ARBA" id="ARBA00022723"/>
    </source>
</evidence>
<dbReference type="PANTHER" id="PTHR42785:SF1">
    <property type="entry name" value="DNA TOPOISOMERASE"/>
    <property type="match status" value="1"/>
</dbReference>
<dbReference type="InterPro" id="IPR013825">
    <property type="entry name" value="Topo_IA_cen_sub2"/>
</dbReference>
<feature type="site" description="Interaction with DNA" evidence="10">
    <location>
        <position position="483"/>
    </location>
</feature>
<name>A0A1L3JBX7_9SPHN</name>
<dbReference type="STRING" id="1913578.LPB140_07415"/>
<feature type="site" description="Interaction with DNA" evidence="10">
    <location>
        <position position="295"/>
    </location>
</feature>
<keyword evidence="15" id="KW-1185">Reference proteome</keyword>
<evidence type="ECO:0000256" key="2">
    <source>
        <dbReference type="ARBA" id="ARBA00009446"/>
    </source>
</evidence>
<feature type="site" description="Interaction with DNA" evidence="10">
    <location>
        <position position="140"/>
    </location>
</feature>
<feature type="region of interest" description="Interaction with DNA" evidence="10">
    <location>
        <begin position="164"/>
        <end position="169"/>
    </location>
</feature>
<dbReference type="PROSITE" id="PS52039">
    <property type="entry name" value="TOPO_IA_2"/>
    <property type="match status" value="1"/>
</dbReference>
<protein>
    <recommendedName>
        <fullName evidence="10">DNA topoisomerase 1</fullName>
        <ecNumber evidence="10">5.6.2.1</ecNumber>
    </recommendedName>
    <alternativeName>
        <fullName evidence="10">DNA topoisomerase I</fullName>
    </alternativeName>
</protein>
<dbReference type="PROSITE" id="PS50880">
    <property type="entry name" value="TOPRIM"/>
    <property type="match status" value="1"/>
</dbReference>
<feature type="domain" description="Toprim" evidence="12">
    <location>
        <begin position="1"/>
        <end position="114"/>
    </location>
</feature>
<dbReference type="Gene3D" id="3.30.65.10">
    <property type="entry name" value="Bacterial Topoisomerase I, domain 1"/>
    <property type="match status" value="1"/>
</dbReference>
<evidence type="ECO:0000256" key="4">
    <source>
        <dbReference type="ARBA" id="ARBA00022771"/>
    </source>
</evidence>
<dbReference type="Pfam" id="PF01751">
    <property type="entry name" value="Toprim"/>
    <property type="match status" value="1"/>
</dbReference>
<evidence type="ECO:0000259" key="13">
    <source>
        <dbReference type="PROSITE" id="PS52039"/>
    </source>
</evidence>
<keyword evidence="6" id="KW-0460">Magnesium</keyword>
<feature type="domain" description="Topo IA-type catalytic" evidence="13">
    <location>
        <begin position="130"/>
        <end position="551"/>
    </location>
</feature>
<dbReference type="InterPro" id="IPR025589">
    <property type="entry name" value="Toprim_C_rpt"/>
</dbReference>
<dbReference type="PANTHER" id="PTHR42785">
    <property type="entry name" value="DNA TOPOISOMERASE, TYPE IA, CORE"/>
    <property type="match status" value="1"/>
</dbReference>
<dbReference type="EMBL" id="CP018154">
    <property type="protein sequence ID" value="APG62645.1"/>
    <property type="molecule type" value="Genomic_DNA"/>
</dbReference>
<dbReference type="InterPro" id="IPR013826">
    <property type="entry name" value="Topo_IA_cen_sub3"/>
</dbReference>
<dbReference type="InterPro" id="IPR003601">
    <property type="entry name" value="Topo_IA_2"/>
</dbReference>
<comment type="subunit">
    <text evidence="10">Monomer.</text>
</comment>
<dbReference type="InterPro" id="IPR023406">
    <property type="entry name" value="Topo_IA_AS"/>
</dbReference>
<reference evidence="14 15" key="1">
    <citation type="submission" date="2016-11" db="EMBL/GenBank/DDBJ databases">
        <title>Sphingorhabdus sp. LPB0140, isolated from marine environment.</title>
        <authorList>
            <person name="Kim E."/>
            <person name="Yi H."/>
        </authorList>
    </citation>
    <scope>NUCLEOTIDE SEQUENCE [LARGE SCALE GENOMIC DNA]</scope>
    <source>
        <strain evidence="14 15">LPB0140</strain>
    </source>
</reference>
<dbReference type="InterPro" id="IPR000380">
    <property type="entry name" value="Topo_IA"/>
</dbReference>
<dbReference type="EC" id="5.6.2.1" evidence="10"/>
<proteinExistence type="inferred from homology"/>
<dbReference type="GO" id="GO:0006265">
    <property type="term" value="P:DNA topological change"/>
    <property type="evidence" value="ECO:0007669"/>
    <property type="project" value="UniProtKB-UniRule"/>
</dbReference>
<dbReference type="Proteomes" id="UP000242561">
    <property type="component" value="Chromosome"/>
</dbReference>
<feature type="region of interest" description="Disordered" evidence="11">
    <location>
        <begin position="623"/>
        <end position="648"/>
    </location>
</feature>
<dbReference type="InterPro" id="IPR013498">
    <property type="entry name" value="Topo_IA_Znf"/>
</dbReference>
<evidence type="ECO:0000256" key="10">
    <source>
        <dbReference type="HAMAP-Rule" id="MF_00952"/>
    </source>
</evidence>